<proteinExistence type="predicted"/>
<dbReference type="Proteomes" id="UP000266841">
    <property type="component" value="Unassembled WGS sequence"/>
</dbReference>
<protein>
    <submittedName>
        <fullName evidence="2">Uncharacterized protein</fullName>
    </submittedName>
</protein>
<organism evidence="2 3">
    <name type="scientific">Thalassiosira oceanica</name>
    <name type="common">Marine diatom</name>
    <dbReference type="NCBI Taxonomy" id="159749"/>
    <lineage>
        <taxon>Eukaryota</taxon>
        <taxon>Sar</taxon>
        <taxon>Stramenopiles</taxon>
        <taxon>Ochrophyta</taxon>
        <taxon>Bacillariophyta</taxon>
        <taxon>Coscinodiscophyceae</taxon>
        <taxon>Thalassiosirophycidae</taxon>
        <taxon>Thalassiosirales</taxon>
        <taxon>Thalassiosiraceae</taxon>
        <taxon>Thalassiosira</taxon>
    </lineage>
</organism>
<evidence type="ECO:0000256" key="1">
    <source>
        <dbReference type="SAM" id="MobiDB-lite"/>
    </source>
</evidence>
<dbReference type="eggNOG" id="ENOG502T7VN">
    <property type="taxonomic scope" value="Eukaryota"/>
</dbReference>
<sequence length="362" mass="39266">MSVPFISSPAHYWPHQYQGGSMPVLARALVITVASSVIAPAESFCATMASSSPSSFRRLIGRLPVTGVRPDERDGQGEPRRDLPERLRRGGLPALPGRDLRGRRGLQLPRPRGRVGVETRGGRELQALARTGRRLDRGGPDAQGLQDTLPSVLEPEGARGWAAESEGEPEPLLDALGLRESVSAEAREASGSWRTVSTERELLSCLRRCREVGGSSGYLPGLYEFIVPGPGRLDLSRSLDDGLVFVLDCPDVDKEQSSCSSPEGQVGPALLAFTRDGRISSLKSNWVCSVVASSRVSFESAIDYAHSSDVADKLNTGTARKNTPPFCLVFDDRVPIEEGTLAERLPRVEDECVVFSYIQKKE</sequence>
<reference evidence="2 3" key="1">
    <citation type="journal article" date="2012" name="Genome Biol.">
        <title>Genome and low-iron response of an oceanic diatom adapted to chronic iron limitation.</title>
        <authorList>
            <person name="Lommer M."/>
            <person name="Specht M."/>
            <person name="Roy A.S."/>
            <person name="Kraemer L."/>
            <person name="Andreson R."/>
            <person name="Gutowska M.A."/>
            <person name="Wolf J."/>
            <person name="Bergner S.V."/>
            <person name="Schilhabel M.B."/>
            <person name="Klostermeier U.C."/>
            <person name="Beiko R.G."/>
            <person name="Rosenstiel P."/>
            <person name="Hippler M."/>
            <person name="Laroche J."/>
        </authorList>
    </citation>
    <scope>NUCLEOTIDE SEQUENCE [LARGE SCALE GENOMIC DNA]</scope>
    <source>
        <strain evidence="2 3">CCMP1005</strain>
    </source>
</reference>
<gene>
    <name evidence="2" type="ORF">THAOC_04283</name>
</gene>
<evidence type="ECO:0000313" key="2">
    <source>
        <dbReference type="EMBL" id="EJK74062.1"/>
    </source>
</evidence>
<feature type="compositionally biased region" description="Basic and acidic residues" evidence="1">
    <location>
        <begin position="69"/>
        <end position="88"/>
    </location>
</feature>
<comment type="caution">
    <text evidence="2">The sequence shown here is derived from an EMBL/GenBank/DDBJ whole genome shotgun (WGS) entry which is preliminary data.</text>
</comment>
<dbReference type="OrthoDB" id="540593at2759"/>
<feature type="region of interest" description="Disordered" evidence="1">
    <location>
        <begin position="66"/>
        <end position="152"/>
    </location>
</feature>
<keyword evidence="3" id="KW-1185">Reference proteome</keyword>
<dbReference type="EMBL" id="AGNL01003986">
    <property type="protein sequence ID" value="EJK74062.1"/>
    <property type="molecule type" value="Genomic_DNA"/>
</dbReference>
<dbReference type="AlphaFoldDB" id="K0TP19"/>
<name>K0TP19_THAOC</name>
<accession>K0TP19</accession>
<evidence type="ECO:0000313" key="3">
    <source>
        <dbReference type="Proteomes" id="UP000266841"/>
    </source>
</evidence>
<feature type="compositionally biased region" description="Low complexity" evidence="1">
    <location>
        <begin position="105"/>
        <end position="114"/>
    </location>
</feature>